<evidence type="ECO:0008006" key="13">
    <source>
        <dbReference type="Google" id="ProtNLM"/>
    </source>
</evidence>
<evidence type="ECO:0000256" key="7">
    <source>
        <dbReference type="ARBA" id="ARBA00023163"/>
    </source>
</evidence>
<dbReference type="InterPro" id="IPR001789">
    <property type="entry name" value="Sig_transdc_resp-reg_receiver"/>
</dbReference>
<dbReference type="SUPFAM" id="SSF46689">
    <property type="entry name" value="Homeodomain-like"/>
    <property type="match status" value="1"/>
</dbReference>
<dbReference type="Gene3D" id="3.40.50.2300">
    <property type="match status" value="1"/>
</dbReference>
<gene>
    <name evidence="11" type="ORF">J416_02194</name>
</gene>
<reference evidence="11 12" key="1">
    <citation type="submission" date="2013-03" db="EMBL/GenBank/DDBJ databases">
        <title>Draft genome sequence of Gracibacillus halophilus YIM-C55.5, a moderately halophilic and thermophilic organism from the Xiaochaidamu salt lake.</title>
        <authorList>
            <person name="Sugumar T."/>
            <person name="Polireddy D.R."/>
            <person name="Antony A."/>
            <person name="Madhava Y.R."/>
            <person name="Sivakumar N."/>
        </authorList>
    </citation>
    <scope>NUCLEOTIDE SEQUENCE [LARGE SCALE GENOMIC DNA]</scope>
    <source>
        <strain evidence="11 12">YIM-C55.5</strain>
    </source>
</reference>
<keyword evidence="6" id="KW-0238">DNA-binding</keyword>
<evidence type="ECO:0000256" key="2">
    <source>
        <dbReference type="ARBA" id="ARBA00022490"/>
    </source>
</evidence>
<dbReference type="GO" id="GO:0043565">
    <property type="term" value="F:sequence-specific DNA binding"/>
    <property type="evidence" value="ECO:0007669"/>
    <property type="project" value="InterPro"/>
</dbReference>
<dbReference type="RefSeq" id="WP_003463752.1">
    <property type="nucleotide sequence ID" value="NZ_APML01000007.1"/>
</dbReference>
<dbReference type="InterPro" id="IPR020449">
    <property type="entry name" value="Tscrpt_reg_AraC-type_HTH"/>
</dbReference>
<keyword evidence="4" id="KW-0902">Two-component regulatory system</keyword>
<dbReference type="GO" id="GO:0005737">
    <property type="term" value="C:cytoplasm"/>
    <property type="evidence" value="ECO:0007669"/>
    <property type="project" value="UniProtKB-SubCell"/>
</dbReference>
<keyword evidence="3 8" id="KW-0597">Phosphoprotein</keyword>
<dbReference type="InterPro" id="IPR011006">
    <property type="entry name" value="CheY-like_superfamily"/>
</dbReference>
<dbReference type="PROSITE" id="PS00041">
    <property type="entry name" value="HTH_ARAC_FAMILY_1"/>
    <property type="match status" value="1"/>
</dbReference>
<evidence type="ECO:0000256" key="5">
    <source>
        <dbReference type="ARBA" id="ARBA00023015"/>
    </source>
</evidence>
<dbReference type="SMART" id="SM00342">
    <property type="entry name" value="HTH_ARAC"/>
    <property type="match status" value="1"/>
</dbReference>
<dbReference type="PANTHER" id="PTHR42713:SF3">
    <property type="entry name" value="TRANSCRIPTIONAL REGULATORY PROTEIN HPTR"/>
    <property type="match status" value="1"/>
</dbReference>
<evidence type="ECO:0000256" key="3">
    <source>
        <dbReference type="ARBA" id="ARBA00022553"/>
    </source>
</evidence>
<evidence type="ECO:0000259" key="9">
    <source>
        <dbReference type="PROSITE" id="PS01124"/>
    </source>
</evidence>
<keyword evidence="2" id="KW-0963">Cytoplasm</keyword>
<evidence type="ECO:0000256" key="4">
    <source>
        <dbReference type="ARBA" id="ARBA00023012"/>
    </source>
</evidence>
<comment type="caution">
    <text evidence="11">The sequence shown here is derived from an EMBL/GenBank/DDBJ whole genome shotgun (WGS) entry which is preliminary data.</text>
</comment>
<dbReference type="GO" id="GO:0000160">
    <property type="term" value="P:phosphorelay signal transduction system"/>
    <property type="evidence" value="ECO:0007669"/>
    <property type="project" value="UniProtKB-KW"/>
</dbReference>
<dbReference type="InterPro" id="IPR018060">
    <property type="entry name" value="HTH_AraC"/>
</dbReference>
<evidence type="ECO:0000313" key="11">
    <source>
        <dbReference type="EMBL" id="ENH98016.1"/>
    </source>
</evidence>
<dbReference type="Gene3D" id="1.10.10.60">
    <property type="entry name" value="Homeodomain-like"/>
    <property type="match status" value="2"/>
</dbReference>
<dbReference type="PATRIC" id="fig|1308866.3.peg.443"/>
<dbReference type="AlphaFoldDB" id="N4WY84"/>
<name>N4WY84_9BACI</name>
<evidence type="ECO:0000256" key="1">
    <source>
        <dbReference type="ARBA" id="ARBA00004496"/>
    </source>
</evidence>
<organism evidence="11 12">
    <name type="scientific">Gracilibacillus halophilus YIM-C55.5</name>
    <dbReference type="NCBI Taxonomy" id="1308866"/>
    <lineage>
        <taxon>Bacteria</taxon>
        <taxon>Bacillati</taxon>
        <taxon>Bacillota</taxon>
        <taxon>Bacilli</taxon>
        <taxon>Bacillales</taxon>
        <taxon>Bacillaceae</taxon>
        <taxon>Gracilibacillus</taxon>
    </lineage>
</organism>
<dbReference type="PRINTS" id="PR00032">
    <property type="entry name" value="HTHARAC"/>
</dbReference>
<dbReference type="InterPro" id="IPR018062">
    <property type="entry name" value="HTH_AraC-typ_CS"/>
</dbReference>
<dbReference type="STRING" id="1308866.J416_02194"/>
<evidence type="ECO:0000256" key="6">
    <source>
        <dbReference type="ARBA" id="ARBA00023125"/>
    </source>
</evidence>
<evidence type="ECO:0000259" key="10">
    <source>
        <dbReference type="PROSITE" id="PS50110"/>
    </source>
</evidence>
<dbReference type="SUPFAM" id="SSF52172">
    <property type="entry name" value="CheY-like"/>
    <property type="match status" value="1"/>
</dbReference>
<keyword evidence="5" id="KW-0805">Transcription regulation</keyword>
<comment type="subcellular location">
    <subcellularLocation>
        <location evidence="1">Cytoplasm</location>
    </subcellularLocation>
</comment>
<keyword evidence="7" id="KW-0804">Transcription</keyword>
<dbReference type="EMBL" id="APML01000007">
    <property type="protein sequence ID" value="ENH98016.1"/>
    <property type="molecule type" value="Genomic_DNA"/>
</dbReference>
<dbReference type="eggNOG" id="COG2207">
    <property type="taxonomic scope" value="Bacteria"/>
</dbReference>
<dbReference type="PROSITE" id="PS50110">
    <property type="entry name" value="RESPONSE_REGULATORY"/>
    <property type="match status" value="1"/>
</dbReference>
<feature type="domain" description="HTH araC/xylS-type" evidence="9">
    <location>
        <begin position="297"/>
        <end position="396"/>
    </location>
</feature>
<dbReference type="eggNOG" id="COG4753">
    <property type="taxonomic scope" value="Bacteria"/>
</dbReference>
<keyword evidence="12" id="KW-1185">Reference proteome</keyword>
<dbReference type="InterPro" id="IPR009057">
    <property type="entry name" value="Homeodomain-like_sf"/>
</dbReference>
<protein>
    <recommendedName>
        <fullName evidence="13">Two-component response regulator</fullName>
    </recommendedName>
</protein>
<feature type="modified residue" description="4-aspartylphosphate" evidence="8">
    <location>
        <position position="56"/>
    </location>
</feature>
<dbReference type="GO" id="GO:0003700">
    <property type="term" value="F:DNA-binding transcription factor activity"/>
    <property type="evidence" value="ECO:0007669"/>
    <property type="project" value="InterPro"/>
</dbReference>
<dbReference type="PANTHER" id="PTHR42713">
    <property type="entry name" value="HISTIDINE KINASE-RELATED"/>
    <property type="match status" value="1"/>
</dbReference>
<dbReference type="Pfam" id="PF12833">
    <property type="entry name" value="HTH_18"/>
    <property type="match status" value="1"/>
</dbReference>
<evidence type="ECO:0000256" key="8">
    <source>
        <dbReference type="PROSITE-ProRule" id="PRU00169"/>
    </source>
</evidence>
<dbReference type="Proteomes" id="UP000012283">
    <property type="component" value="Unassembled WGS sequence"/>
</dbReference>
<sequence length="400" mass="46799">MEWNVLIADDEWMIREGIRSSIDWAALQMKVVGEAEDGEEAVELAIEYQADIIFIDLNMPIMDGITAMKQIKRTLPHCKMIVISGYDDFRYAQEAIRLQVEDYILKPIDPDKLFDILTDVQHQLETEKKQEKFYDQVEQQVERNRDRLKQRLIQDWLDGKLTNQDIQDQLQFLHLPIESPSYLLLIKFTDDRLDPAFVNENDRQIYFSAIENMLPEIIHTPATLVTHIDQDMMSVMIWNLSLVDQHQHIKHAIWNYLGRKVVLKTVELAADYQSVPNCYQTAKQEVDQFFQMSPIVKKAQEYIAEHYNDSNLTLEVLASVLHVSSVYLSRMIKRELGISYVHLLTNLRIQRAKELLRKTDLSIREIAEYVGYDSQHYFSNTFKKITGTSPKQYKHTLGSA</sequence>
<dbReference type="CDD" id="cd17536">
    <property type="entry name" value="REC_YesN-like"/>
    <property type="match status" value="1"/>
</dbReference>
<accession>N4WY84</accession>
<dbReference type="Pfam" id="PF00072">
    <property type="entry name" value="Response_reg"/>
    <property type="match status" value="1"/>
</dbReference>
<feature type="domain" description="Response regulatory" evidence="10">
    <location>
        <begin position="4"/>
        <end position="121"/>
    </location>
</feature>
<dbReference type="InterPro" id="IPR051552">
    <property type="entry name" value="HptR"/>
</dbReference>
<evidence type="ECO:0000313" key="12">
    <source>
        <dbReference type="Proteomes" id="UP000012283"/>
    </source>
</evidence>
<dbReference type="PROSITE" id="PS01124">
    <property type="entry name" value="HTH_ARAC_FAMILY_2"/>
    <property type="match status" value="1"/>
</dbReference>
<dbReference type="SMART" id="SM00448">
    <property type="entry name" value="REC"/>
    <property type="match status" value="1"/>
</dbReference>
<proteinExistence type="predicted"/>